<evidence type="ECO:0000256" key="7">
    <source>
        <dbReference type="ARBA" id="ARBA00047899"/>
    </source>
</evidence>
<proteinExistence type="predicted"/>
<evidence type="ECO:0000313" key="11">
    <source>
        <dbReference type="Proteomes" id="UP000239589"/>
    </source>
</evidence>
<evidence type="ECO:0000256" key="4">
    <source>
        <dbReference type="ARBA" id="ARBA00022741"/>
    </source>
</evidence>
<dbReference type="RefSeq" id="WP_104387473.1">
    <property type="nucleotide sequence ID" value="NZ_PGEM01000057.1"/>
</dbReference>
<sequence length="583" mass="67025">MNKQMIGTVLQDRYQIVQPLSAGVFGQTYLSVDRYHPEKPRYVIKQLKVNNYQSTSYFDYLRLRFLTETETLKNLGRHSQIPELITCFEENERFYLVQEFIPGKSLAGELPNKPKSPGKWSQADIIKFLEDVLCILDFVHSQGFIHCNIKPENLIRRAIDGRLVLINFGSIQPIDFSLKTELSIDQIPVTPLGYIPPEQFIGQTQPNSDIYSLGIIAIQAITGLSPLQLEIDPENNEIVWCDDDTPIHDYLVAFLNQMIRSKYQERFQSAHEALWVLKNIQWETQPTEIPITETPLYQSIESTANESQALLAGMRLGLLINSVLIGVGAYSLFNSSQAYSATETLYKAIENYQLGDLKQAINLAQSIPNYSNVYPEAQASIKQWQKQWDKNSQHYFLAEQALKQGRWTEVLYHIPKVPANSYWQAKIQSLVEEAKTNIEEQTQALLTKAYAKAEERDFATALYYLKQIPEESSAGRIVKQKLSEYNQKGQVRSRYYLYQAYNQASIGDFFGAIKLLDQVSQDSPMYPQARKKIQEYSKKIRLRNQQQELANLKPVTISSKKTTVQTKGYLPADDYLREINIRH</sequence>
<evidence type="ECO:0000259" key="9">
    <source>
        <dbReference type="PROSITE" id="PS50011"/>
    </source>
</evidence>
<evidence type="ECO:0000256" key="2">
    <source>
        <dbReference type="ARBA" id="ARBA00022527"/>
    </source>
</evidence>
<dbReference type="OrthoDB" id="468998at2"/>
<dbReference type="PANTHER" id="PTHR24363:SF0">
    <property type="entry name" value="SERINE_THREONINE KINASE LIKE DOMAIN CONTAINING 1"/>
    <property type="match status" value="1"/>
</dbReference>
<evidence type="ECO:0000256" key="1">
    <source>
        <dbReference type="ARBA" id="ARBA00012513"/>
    </source>
</evidence>
<dbReference type="PROSITE" id="PS50011">
    <property type="entry name" value="PROTEIN_KINASE_DOM"/>
    <property type="match status" value="1"/>
</dbReference>
<dbReference type="GO" id="GO:0005524">
    <property type="term" value="F:ATP binding"/>
    <property type="evidence" value="ECO:0007669"/>
    <property type="project" value="UniProtKB-KW"/>
</dbReference>
<gene>
    <name evidence="10" type="ORF">CUN59_08685</name>
</gene>
<dbReference type="AlphaFoldDB" id="A0A2S6CVD5"/>
<dbReference type="InterPro" id="IPR011009">
    <property type="entry name" value="Kinase-like_dom_sf"/>
</dbReference>
<name>A0A2S6CVD5_9CYAN</name>
<comment type="catalytic activity">
    <reaction evidence="7">
        <text>L-threonyl-[protein] + ATP = O-phospho-L-threonyl-[protein] + ADP + H(+)</text>
        <dbReference type="Rhea" id="RHEA:46608"/>
        <dbReference type="Rhea" id="RHEA-COMP:11060"/>
        <dbReference type="Rhea" id="RHEA-COMP:11605"/>
        <dbReference type="ChEBI" id="CHEBI:15378"/>
        <dbReference type="ChEBI" id="CHEBI:30013"/>
        <dbReference type="ChEBI" id="CHEBI:30616"/>
        <dbReference type="ChEBI" id="CHEBI:61977"/>
        <dbReference type="ChEBI" id="CHEBI:456216"/>
        <dbReference type="EC" id="2.7.11.1"/>
    </reaction>
</comment>
<evidence type="ECO:0000313" key="10">
    <source>
        <dbReference type="EMBL" id="PPJ63696.1"/>
    </source>
</evidence>
<organism evidence="10 11">
    <name type="scientific">Cuspidothrix issatschenkoi CHARLIE-1</name>
    <dbReference type="NCBI Taxonomy" id="2052836"/>
    <lineage>
        <taxon>Bacteria</taxon>
        <taxon>Bacillati</taxon>
        <taxon>Cyanobacteriota</taxon>
        <taxon>Cyanophyceae</taxon>
        <taxon>Nostocales</taxon>
        <taxon>Aphanizomenonaceae</taxon>
        <taxon>Cuspidothrix</taxon>
    </lineage>
</organism>
<keyword evidence="5 10" id="KW-0418">Kinase</keyword>
<feature type="domain" description="Protein kinase" evidence="9">
    <location>
        <begin position="14"/>
        <end position="276"/>
    </location>
</feature>
<dbReference type="PANTHER" id="PTHR24363">
    <property type="entry name" value="SERINE/THREONINE PROTEIN KINASE"/>
    <property type="match status" value="1"/>
</dbReference>
<dbReference type="EMBL" id="PGEM01000057">
    <property type="protein sequence ID" value="PPJ63696.1"/>
    <property type="molecule type" value="Genomic_DNA"/>
</dbReference>
<dbReference type="EC" id="2.7.11.1" evidence="1"/>
<dbReference type="Gene3D" id="1.10.510.10">
    <property type="entry name" value="Transferase(Phosphotransferase) domain 1"/>
    <property type="match status" value="1"/>
</dbReference>
<keyword evidence="4" id="KW-0547">Nucleotide-binding</keyword>
<comment type="caution">
    <text evidence="10">The sequence shown here is derived from an EMBL/GenBank/DDBJ whole genome shotgun (WGS) entry which is preliminary data.</text>
</comment>
<dbReference type="CDD" id="cd14014">
    <property type="entry name" value="STKc_PknB_like"/>
    <property type="match status" value="1"/>
</dbReference>
<accession>A0A2S6CVD5</accession>
<reference evidence="10 11" key="1">
    <citation type="submission" date="2018-02" db="EMBL/GenBank/DDBJ databases">
        <title>Discovery of a pederin family compound in a non-symbiotic bloom-forming cyanobacterium.</title>
        <authorList>
            <person name="Kust A."/>
            <person name="Mares J."/>
            <person name="Jokela J."/>
            <person name="Urajova P."/>
            <person name="Hajek J."/>
            <person name="Saurav K."/>
            <person name="Voracova K."/>
            <person name="Fewer D.P."/>
            <person name="Haapaniemi E."/>
            <person name="Permi P."/>
            <person name="Rehakova K."/>
            <person name="Sivonen K."/>
            <person name="Hrouzek P."/>
        </authorList>
    </citation>
    <scope>NUCLEOTIDE SEQUENCE [LARGE SCALE GENOMIC DNA]</scope>
    <source>
        <strain evidence="10 11">CHARLIE-1</strain>
    </source>
</reference>
<dbReference type="GO" id="GO:0004674">
    <property type="term" value="F:protein serine/threonine kinase activity"/>
    <property type="evidence" value="ECO:0007669"/>
    <property type="project" value="UniProtKB-KW"/>
</dbReference>
<dbReference type="SUPFAM" id="SSF56112">
    <property type="entry name" value="Protein kinase-like (PK-like)"/>
    <property type="match status" value="1"/>
</dbReference>
<dbReference type="Pfam" id="PF00069">
    <property type="entry name" value="Pkinase"/>
    <property type="match status" value="1"/>
</dbReference>
<evidence type="ECO:0000256" key="8">
    <source>
        <dbReference type="ARBA" id="ARBA00048679"/>
    </source>
</evidence>
<evidence type="ECO:0000256" key="5">
    <source>
        <dbReference type="ARBA" id="ARBA00022777"/>
    </source>
</evidence>
<keyword evidence="11" id="KW-1185">Reference proteome</keyword>
<protein>
    <recommendedName>
        <fullName evidence="1">non-specific serine/threonine protein kinase</fullName>
        <ecNumber evidence="1">2.7.11.1</ecNumber>
    </recommendedName>
</protein>
<keyword evidence="3" id="KW-0808">Transferase</keyword>
<dbReference type="Proteomes" id="UP000239589">
    <property type="component" value="Unassembled WGS sequence"/>
</dbReference>
<keyword evidence="2 10" id="KW-0723">Serine/threonine-protein kinase</keyword>
<comment type="catalytic activity">
    <reaction evidence="8">
        <text>L-seryl-[protein] + ATP = O-phospho-L-seryl-[protein] + ADP + H(+)</text>
        <dbReference type="Rhea" id="RHEA:17989"/>
        <dbReference type="Rhea" id="RHEA-COMP:9863"/>
        <dbReference type="Rhea" id="RHEA-COMP:11604"/>
        <dbReference type="ChEBI" id="CHEBI:15378"/>
        <dbReference type="ChEBI" id="CHEBI:29999"/>
        <dbReference type="ChEBI" id="CHEBI:30616"/>
        <dbReference type="ChEBI" id="CHEBI:83421"/>
        <dbReference type="ChEBI" id="CHEBI:456216"/>
        <dbReference type="EC" id="2.7.11.1"/>
    </reaction>
</comment>
<keyword evidence="6" id="KW-0067">ATP-binding</keyword>
<dbReference type="InterPro" id="IPR000719">
    <property type="entry name" value="Prot_kinase_dom"/>
</dbReference>
<evidence type="ECO:0000256" key="3">
    <source>
        <dbReference type="ARBA" id="ARBA00022679"/>
    </source>
</evidence>
<evidence type="ECO:0000256" key="6">
    <source>
        <dbReference type="ARBA" id="ARBA00022840"/>
    </source>
</evidence>